<evidence type="ECO:0000313" key="2">
    <source>
        <dbReference type="EMBL" id="PSR93698.1"/>
    </source>
</evidence>
<feature type="compositionally biased region" description="Pro residues" evidence="1">
    <location>
        <begin position="548"/>
        <end position="557"/>
    </location>
</feature>
<feature type="compositionally biased region" description="Polar residues" evidence="1">
    <location>
        <begin position="976"/>
        <end position="1006"/>
    </location>
</feature>
<reference evidence="2 3" key="1">
    <citation type="journal article" date="2018" name="Mycol. Prog.">
        <title>Coniella lustricola, a new species from submerged detritus.</title>
        <authorList>
            <person name="Raudabaugh D.B."/>
            <person name="Iturriaga T."/>
            <person name="Carver A."/>
            <person name="Mondo S."/>
            <person name="Pangilinan J."/>
            <person name="Lipzen A."/>
            <person name="He G."/>
            <person name="Amirebrahimi M."/>
            <person name="Grigoriev I.V."/>
            <person name="Miller A.N."/>
        </authorList>
    </citation>
    <scope>NUCLEOTIDE SEQUENCE [LARGE SCALE GENOMIC DNA]</scope>
    <source>
        <strain evidence="2 3">B22-T-1</strain>
    </source>
</reference>
<dbReference type="AlphaFoldDB" id="A0A2T3ADW8"/>
<evidence type="ECO:0000313" key="3">
    <source>
        <dbReference type="Proteomes" id="UP000241462"/>
    </source>
</evidence>
<feature type="region of interest" description="Disordered" evidence="1">
    <location>
        <begin position="15"/>
        <end position="58"/>
    </location>
</feature>
<name>A0A2T3ADW8_9PEZI</name>
<feature type="compositionally biased region" description="Polar residues" evidence="1">
    <location>
        <begin position="26"/>
        <end position="38"/>
    </location>
</feature>
<feature type="compositionally biased region" description="Basic and acidic residues" evidence="1">
    <location>
        <begin position="1059"/>
        <end position="1073"/>
    </location>
</feature>
<feature type="compositionally biased region" description="Polar residues" evidence="1">
    <location>
        <begin position="569"/>
        <end position="586"/>
    </location>
</feature>
<feature type="region of interest" description="Disordered" evidence="1">
    <location>
        <begin position="527"/>
        <end position="641"/>
    </location>
</feature>
<dbReference type="Proteomes" id="UP000241462">
    <property type="component" value="Unassembled WGS sequence"/>
</dbReference>
<sequence>MPSYNLKEQALVANSMSLDGSAENIEASNAPPTNTTDPASGDADDFISSSSDPAPFTLRKPTVDAVDISRLRAAYEFDFGVTLDLGAPTWPEDSFMAGDAEQLSFPTIHQEQQEGEQEHEKQGNFQVPSPIIDSEPGRLSGSGTDCDDDSPASSVAHLPLNGCVTATTNESSSSSFSINLNNAARETNDRILYQPVDQAIHEDTLAESALPLDGVLSTSSNSSSFYSLSSEANEIKTRVAPQELVNQAAHDATLAVDALENFDFTICGVDVFQFGAEEYVKGVNAAFDAFLASSLEDVGGDDDDNNAEIHAAATTAAIEMDCNADGVAYEGVAELATPRSVTTREHDTSPSSLHDNEIVSAAIQAADKCTKLINDMMHKRLVMTDPEIMARTATFIPSRQAERSAQLASIGRVVDEQLLHKEMVFTEAININQSLCRLWRMAGYISPATGIRDPHGEEWKAFETLCLDIDMMRATRQEKLAAIGEEDGMMKLPGYRCFAERHAASITSSGDGDTAMTGVEAGSAGDTQHVEDAQSAQLVSQTNHEATSPPPPPPPPTQDMETLLPSTVVDDSTNPATGLDTDSQRLSASASHQSHHPPTPPPSAMSTSASTLTPPPSIGRTMMPPLGLSSFHGNSTPGSITAAEPILPQLIAPAVDEHHQEQSIDLPNSDFESLTGMSMIQHVERIENNVNGETLKNAFDPSTMIDYHQDMDFTYDFEQGQIMGVDEQSNLFQENFVASCKAGSSADFNSHLGPGSKNLELSSGAGIGGRIQSNHIGMPLTEPSMLFQPLANISPYSVHADRILEALDDQNLYGPTACALDTAAANSTSQEFSIKLSDSDNDISFSPFDQQYSFLTDASLMYNDNTTSDDISALAEGVCNGDTTMPQTFLDSSGTQQCPCLSSNTTACPESCTTTEVEFLKSNATGGSIHSNGVVDRAPRTAKEVAGPLDLTAAPISSSPYKQLLPKLPNSNASMLQQHVEQESQAPQAITKPKNASPTRSRTESTPAAHGKGDATSEQGETQFARLQALQSLQDSGVTTAASTTPQAQPLLAAATKNTKAERSKRNAVEKASKTVKTIKQKSRDSTSVHLSEEDVDGAAQEIANKTRTVTDSGSHKDTLAYLAKIYGKVPAIWGYTPWGWPVAAFAQNREGPYDIHDPKHKQFHDDFMDRWKLKQQSYRKEQQELHDPELCDPER</sequence>
<protein>
    <submittedName>
        <fullName evidence="2">Uncharacterized protein</fullName>
    </submittedName>
</protein>
<organism evidence="2 3">
    <name type="scientific">Coniella lustricola</name>
    <dbReference type="NCBI Taxonomy" id="2025994"/>
    <lineage>
        <taxon>Eukaryota</taxon>
        <taxon>Fungi</taxon>
        <taxon>Dikarya</taxon>
        <taxon>Ascomycota</taxon>
        <taxon>Pezizomycotina</taxon>
        <taxon>Sordariomycetes</taxon>
        <taxon>Sordariomycetidae</taxon>
        <taxon>Diaporthales</taxon>
        <taxon>Schizoparmaceae</taxon>
        <taxon>Coniella</taxon>
    </lineage>
</organism>
<feature type="compositionally biased region" description="Basic and acidic residues" evidence="1">
    <location>
        <begin position="1082"/>
        <end position="1091"/>
    </location>
</feature>
<feature type="region of interest" description="Disordered" evidence="1">
    <location>
        <begin position="976"/>
        <end position="1020"/>
    </location>
</feature>
<dbReference type="EMBL" id="KZ678405">
    <property type="protein sequence ID" value="PSR93698.1"/>
    <property type="molecule type" value="Genomic_DNA"/>
</dbReference>
<evidence type="ECO:0000256" key="1">
    <source>
        <dbReference type="SAM" id="MobiDB-lite"/>
    </source>
</evidence>
<feature type="region of interest" description="Disordered" evidence="1">
    <location>
        <begin position="1037"/>
        <end position="1091"/>
    </location>
</feature>
<feature type="region of interest" description="Disordered" evidence="1">
    <location>
        <begin position="133"/>
        <end position="153"/>
    </location>
</feature>
<gene>
    <name evidence="2" type="ORF">BD289DRAFT_451736</name>
</gene>
<accession>A0A2T3ADW8</accession>
<dbReference type="InParanoid" id="A0A2T3ADW8"/>
<feature type="compositionally biased region" description="Polar residues" evidence="1">
    <location>
        <begin position="534"/>
        <end position="546"/>
    </location>
</feature>
<keyword evidence="3" id="KW-1185">Reference proteome</keyword>
<feature type="compositionally biased region" description="Low complexity" evidence="1">
    <location>
        <begin position="1039"/>
        <end position="1050"/>
    </location>
</feature>
<proteinExistence type="predicted"/>